<proteinExistence type="predicted"/>
<evidence type="ECO:0008006" key="4">
    <source>
        <dbReference type="Google" id="ProtNLM"/>
    </source>
</evidence>
<name>A0A9W9FZN6_9EURO</name>
<comment type="caution">
    <text evidence="2">The sequence shown here is derived from an EMBL/GenBank/DDBJ whole genome shotgun (WGS) entry which is preliminary data.</text>
</comment>
<protein>
    <recommendedName>
        <fullName evidence="4">Small secreted protein</fullName>
    </recommendedName>
</protein>
<keyword evidence="1" id="KW-0732">Signal</keyword>
<accession>A0A9W9FZN6</accession>
<dbReference type="EMBL" id="JAPQKH010000003">
    <property type="protein sequence ID" value="KAJ5109421.1"/>
    <property type="molecule type" value="Genomic_DNA"/>
</dbReference>
<dbReference type="Proteomes" id="UP001149165">
    <property type="component" value="Unassembled WGS sequence"/>
</dbReference>
<feature type="signal peptide" evidence="1">
    <location>
        <begin position="1"/>
        <end position="19"/>
    </location>
</feature>
<reference evidence="2" key="1">
    <citation type="submission" date="2022-11" db="EMBL/GenBank/DDBJ databases">
        <authorList>
            <person name="Petersen C."/>
        </authorList>
    </citation>
    <scope>NUCLEOTIDE SEQUENCE</scope>
    <source>
        <strain evidence="2">IBT 30069</strain>
    </source>
</reference>
<evidence type="ECO:0000256" key="1">
    <source>
        <dbReference type="SAM" id="SignalP"/>
    </source>
</evidence>
<feature type="chain" id="PRO_5040985809" description="Small secreted protein" evidence="1">
    <location>
        <begin position="20"/>
        <end position="142"/>
    </location>
</feature>
<sequence length="142" mass="15183">MHATQALMATLFAASAVLAAPTPTSTSVSTSTSTSTATSDWVIQDLERECTEDETSCTWTFNIFDGDTTTECTYIVDGPDVGGGPTECGDYTITSNYIGDADPAWTQMSVIKDGYLIYPDYKDEDLANPPVADFTQAPQPTP</sequence>
<reference evidence="2" key="2">
    <citation type="journal article" date="2023" name="IMA Fungus">
        <title>Comparative genomic study of the Penicillium genus elucidates a diverse pangenome and 15 lateral gene transfer events.</title>
        <authorList>
            <person name="Petersen C."/>
            <person name="Sorensen T."/>
            <person name="Nielsen M.R."/>
            <person name="Sondergaard T.E."/>
            <person name="Sorensen J.L."/>
            <person name="Fitzpatrick D.A."/>
            <person name="Frisvad J.C."/>
            <person name="Nielsen K.L."/>
        </authorList>
    </citation>
    <scope>NUCLEOTIDE SEQUENCE</scope>
    <source>
        <strain evidence="2">IBT 30069</strain>
    </source>
</reference>
<keyword evidence="3" id="KW-1185">Reference proteome</keyword>
<gene>
    <name evidence="2" type="ORF">N7456_006096</name>
</gene>
<evidence type="ECO:0000313" key="3">
    <source>
        <dbReference type="Proteomes" id="UP001149165"/>
    </source>
</evidence>
<evidence type="ECO:0000313" key="2">
    <source>
        <dbReference type="EMBL" id="KAJ5109421.1"/>
    </source>
</evidence>
<dbReference type="OrthoDB" id="5352317at2759"/>
<dbReference type="AlphaFoldDB" id="A0A9W9FZN6"/>
<organism evidence="2 3">
    <name type="scientific">Penicillium angulare</name>
    <dbReference type="NCBI Taxonomy" id="116970"/>
    <lineage>
        <taxon>Eukaryota</taxon>
        <taxon>Fungi</taxon>
        <taxon>Dikarya</taxon>
        <taxon>Ascomycota</taxon>
        <taxon>Pezizomycotina</taxon>
        <taxon>Eurotiomycetes</taxon>
        <taxon>Eurotiomycetidae</taxon>
        <taxon>Eurotiales</taxon>
        <taxon>Aspergillaceae</taxon>
        <taxon>Penicillium</taxon>
    </lineage>
</organism>